<organism evidence="3 4">
    <name type="scientific">Croceibacterium mercuriale</name>
    <dbReference type="NCBI Taxonomy" id="1572751"/>
    <lineage>
        <taxon>Bacteria</taxon>
        <taxon>Pseudomonadati</taxon>
        <taxon>Pseudomonadota</taxon>
        <taxon>Alphaproteobacteria</taxon>
        <taxon>Sphingomonadales</taxon>
        <taxon>Erythrobacteraceae</taxon>
        <taxon>Croceibacterium</taxon>
    </lineage>
</organism>
<evidence type="ECO:0000313" key="3">
    <source>
        <dbReference type="EMBL" id="KHL25319.1"/>
    </source>
</evidence>
<dbReference type="EMBL" id="JTDN01000001">
    <property type="protein sequence ID" value="KHL25319.1"/>
    <property type="molecule type" value="Genomic_DNA"/>
</dbReference>
<protein>
    <recommendedName>
        <fullName evidence="5">Inner membrane protein</fullName>
    </recommendedName>
</protein>
<evidence type="ECO:0000313" key="4">
    <source>
        <dbReference type="Proteomes" id="UP000030988"/>
    </source>
</evidence>
<evidence type="ECO:0000256" key="2">
    <source>
        <dbReference type="SAM" id="Phobius"/>
    </source>
</evidence>
<proteinExistence type="predicted"/>
<dbReference type="Proteomes" id="UP000030988">
    <property type="component" value="Unassembled WGS sequence"/>
</dbReference>
<keyword evidence="4" id="KW-1185">Reference proteome</keyword>
<reference evidence="3 4" key="1">
    <citation type="submission" date="2014-11" db="EMBL/GenBank/DDBJ databases">
        <title>Draft genome sequence of Kirrobacter mercurialis.</title>
        <authorList>
            <person name="Coil D.A."/>
            <person name="Eisen J.A."/>
        </authorList>
    </citation>
    <scope>NUCLEOTIDE SEQUENCE [LARGE SCALE GENOMIC DNA]</scope>
    <source>
        <strain evidence="3 4">Coronado</strain>
    </source>
</reference>
<name>A0A0B2BV74_9SPHN</name>
<keyword evidence="2" id="KW-0472">Membrane</keyword>
<feature type="transmembrane region" description="Helical" evidence="2">
    <location>
        <begin position="24"/>
        <end position="43"/>
    </location>
</feature>
<dbReference type="STRING" id="1572751.PK98_00870"/>
<evidence type="ECO:0008006" key="5">
    <source>
        <dbReference type="Google" id="ProtNLM"/>
    </source>
</evidence>
<sequence>MMDAGYPADEPAGSPARRSGRTRAMLGLAIGSFLVGAAAIYLVDHRQQLQDGTLFTLDEPAAQPSKPAVAMPATAPRPVVALLPPEPIETRLADLEQRLARLDLRAEAAAGNAARAEGLLIAFAARRALDRGAPLGYLADQLRLRFADGHPNAVGTVIAAAADPVTLDQLIARLDGLHTRLAGAPDDEGVWTWIRREAGHLFVIRREDTPSPAAEQRLQRARLFLESGRIDSAMAEVQLLPNAGTAADWLGDARRFSAAQKALDLLETAAILDARTLRNGVGQPVEQLSPAAEPPLGEPSAAQ</sequence>
<gene>
    <name evidence="3" type="ORF">PK98_00870</name>
</gene>
<dbReference type="AlphaFoldDB" id="A0A0B2BV74"/>
<evidence type="ECO:0000256" key="1">
    <source>
        <dbReference type="SAM" id="MobiDB-lite"/>
    </source>
</evidence>
<comment type="caution">
    <text evidence="3">The sequence shown here is derived from an EMBL/GenBank/DDBJ whole genome shotgun (WGS) entry which is preliminary data.</text>
</comment>
<keyword evidence="2" id="KW-1133">Transmembrane helix</keyword>
<feature type="region of interest" description="Disordered" evidence="1">
    <location>
        <begin position="283"/>
        <end position="303"/>
    </location>
</feature>
<keyword evidence="2" id="KW-0812">Transmembrane</keyword>
<accession>A0A0B2BV74</accession>